<dbReference type="InterPro" id="IPR004474">
    <property type="entry name" value="LytR_CpsA_psr"/>
</dbReference>
<evidence type="ECO:0000313" key="5">
    <source>
        <dbReference type="Proteomes" id="UP001235720"/>
    </source>
</evidence>
<evidence type="ECO:0000256" key="1">
    <source>
        <dbReference type="ARBA" id="ARBA00006068"/>
    </source>
</evidence>
<dbReference type="PANTHER" id="PTHR33392:SF6">
    <property type="entry name" value="POLYISOPRENYL-TEICHOIC ACID--PEPTIDOGLYCAN TEICHOIC ACID TRANSFERASE TAGU"/>
    <property type="match status" value="1"/>
</dbReference>
<accession>A0ABT7TF07</accession>
<dbReference type="PANTHER" id="PTHR33392">
    <property type="entry name" value="POLYISOPRENYL-TEICHOIC ACID--PEPTIDOGLYCAN TEICHOIC ACID TRANSFERASE TAGU"/>
    <property type="match status" value="1"/>
</dbReference>
<proteinExistence type="inferred from homology"/>
<dbReference type="InterPro" id="IPR050922">
    <property type="entry name" value="LytR/CpsA/Psr_CW_biosynth"/>
</dbReference>
<evidence type="ECO:0000256" key="2">
    <source>
        <dbReference type="SAM" id="Phobius"/>
    </source>
</evidence>
<evidence type="ECO:0000259" key="3">
    <source>
        <dbReference type="Pfam" id="PF03816"/>
    </source>
</evidence>
<keyword evidence="2" id="KW-1133">Transmembrane helix</keyword>
<sequence length="365" mass="38752">MSERRAARAAAEAAAVEARAAAEAAAVEARAAAKRTRAAARRKRPVLVALLSTLGALAGVATVLAVVAAVFVGSLARSFDTRTETIADPFPAGDRPTPAGAAENVLLIGSDSRAGLDPDGDHTAGGRSDTLMLAHVPADRRHVYLMSIMRDAWVDVPGHGQAKVNAAYAWGGIPLTVQTVEQLLDVRIDHVAEIDLAGFEDVTDALGGVTVQSPQDFDARGHHFVRGANRLDGEQALAFVRERHAFADADHTRVRNQQAFLRGVFDQVVSRGTLTDPGRLQEFVAATSEHLAVDPGLDAATIARLGWSLRGIRPDDLVTFTMPTAGGGTAPDGQSFVRLAEHDRSAISAALRSDDLQHWLDDRPR</sequence>
<reference evidence="4 5" key="1">
    <citation type="submission" date="2023-06" db="EMBL/GenBank/DDBJ databases">
        <authorList>
            <person name="Feng G."/>
            <person name="Li J."/>
            <person name="Zhu H."/>
        </authorList>
    </citation>
    <scope>NUCLEOTIDE SEQUENCE [LARGE SCALE GENOMIC DNA]</scope>
    <source>
        <strain evidence="4 5">RHCJP20</strain>
    </source>
</reference>
<keyword evidence="2" id="KW-0472">Membrane</keyword>
<dbReference type="EMBL" id="JAUCMM010000003">
    <property type="protein sequence ID" value="MDM7888157.1"/>
    <property type="molecule type" value="Genomic_DNA"/>
</dbReference>
<feature type="transmembrane region" description="Helical" evidence="2">
    <location>
        <begin position="46"/>
        <end position="72"/>
    </location>
</feature>
<dbReference type="Proteomes" id="UP001235720">
    <property type="component" value="Unassembled WGS sequence"/>
</dbReference>
<protein>
    <submittedName>
        <fullName evidence="4">LCP family protein</fullName>
    </submittedName>
</protein>
<keyword evidence="5" id="KW-1185">Reference proteome</keyword>
<dbReference type="Gene3D" id="3.40.630.190">
    <property type="entry name" value="LCP protein"/>
    <property type="match status" value="1"/>
</dbReference>
<keyword evidence="2" id="KW-0812">Transmembrane</keyword>
<dbReference type="RefSeq" id="WP_289469840.1">
    <property type="nucleotide sequence ID" value="NZ_JAUCMM010000003.1"/>
</dbReference>
<gene>
    <name evidence="4" type="ORF">QUG98_06800</name>
</gene>
<name>A0ABT7TF07_9MICO</name>
<feature type="domain" description="Cell envelope-related transcriptional attenuator" evidence="3">
    <location>
        <begin position="127"/>
        <end position="268"/>
    </location>
</feature>
<dbReference type="NCBIfam" id="TIGR00350">
    <property type="entry name" value="lytR_cpsA_psr"/>
    <property type="match status" value="1"/>
</dbReference>
<organism evidence="4 5">
    <name type="scientific">Curtobacterium subtropicum</name>
    <dbReference type="NCBI Taxonomy" id="3055138"/>
    <lineage>
        <taxon>Bacteria</taxon>
        <taxon>Bacillati</taxon>
        <taxon>Actinomycetota</taxon>
        <taxon>Actinomycetes</taxon>
        <taxon>Micrococcales</taxon>
        <taxon>Microbacteriaceae</taxon>
        <taxon>Curtobacterium</taxon>
    </lineage>
</organism>
<comment type="caution">
    <text evidence="4">The sequence shown here is derived from an EMBL/GenBank/DDBJ whole genome shotgun (WGS) entry which is preliminary data.</text>
</comment>
<dbReference type="Pfam" id="PF03816">
    <property type="entry name" value="LytR_cpsA_psr"/>
    <property type="match status" value="1"/>
</dbReference>
<evidence type="ECO:0000313" key="4">
    <source>
        <dbReference type="EMBL" id="MDM7888157.1"/>
    </source>
</evidence>
<comment type="similarity">
    <text evidence="1">Belongs to the LytR/CpsA/Psr (LCP) family.</text>
</comment>